<dbReference type="Pfam" id="PF13263">
    <property type="entry name" value="PHP_C"/>
    <property type="match status" value="1"/>
</dbReference>
<dbReference type="GO" id="GO:0035312">
    <property type="term" value="F:5'-3' DNA exonuclease activity"/>
    <property type="evidence" value="ECO:0007669"/>
    <property type="project" value="TreeGrafter"/>
</dbReference>
<dbReference type="PANTHER" id="PTHR42924">
    <property type="entry name" value="EXONUCLEASE"/>
    <property type="match status" value="1"/>
</dbReference>
<evidence type="ECO:0000313" key="2">
    <source>
        <dbReference type="EMBL" id="PKQ27547.1"/>
    </source>
</evidence>
<reference evidence="2 3" key="1">
    <citation type="journal article" date="2017" name="ISME J.">
        <title>Potential for microbial H2 and metal transformations associated with novel bacteria and archaea in deep terrestrial subsurface sediments.</title>
        <authorList>
            <person name="Hernsdorf A.W."/>
            <person name="Amano Y."/>
            <person name="Miyakawa K."/>
            <person name="Ise K."/>
            <person name="Suzuki Y."/>
            <person name="Anantharaman K."/>
            <person name="Probst A."/>
            <person name="Burstein D."/>
            <person name="Thomas B.C."/>
            <person name="Banfield J.F."/>
        </authorList>
    </citation>
    <scope>NUCLEOTIDE SEQUENCE [LARGE SCALE GENOMIC DNA]</scope>
    <source>
        <strain evidence="2">HGW-Actinobacteria-3</strain>
    </source>
</reference>
<dbReference type="InterPro" id="IPR003141">
    <property type="entry name" value="Pol/His_phosphatase_N"/>
</dbReference>
<dbReference type="CDD" id="cd07432">
    <property type="entry name" value="PHP_HisPPase"/>
    <property type="match status" value="1"/>
</dbReference>
<name>A0A2N3G486_9ACTN</name>
<dbReference type="InterPro" id="IPR004013">
    <property type="entry name" value="PHP_dom"/>
</dbReference>
<evidence type="ECO:0000313" key="3">
    <source>
        <dbReference type="Proteomes" id="UP000233654"/>
    </source>
</evidence>
<dbReference type="Gene3D" id="3.20.20.140">
    <property type="entry name" value="Metal-dependent hydrolases"/>
    <property type="match status" value="1"/>
</dbReference>
<proteinExistence type="predicted"/>
<gene>
    <name evidence="2" type="ORF">CVT63_07450</name>
</gene>
<evidence type="ECO:0000259" key="1">
    <source>
        <dbReference type="SMART" id="SM00481"/>
    </source>
</evidence>
<accession>A0A2N3G486</accession>
<comment type="caution">
    <text evidence="2">The sequence shown here is derived from an EMBL/GenBank/DDBJ whole genome shotgun (WGS) entry which is preliminary data.</text>
</comment>
<organism evidence="2 3">
    <name type="scientific">Candidatus Anoxymicrobium japonicum</name>
    <dbReference type="NCBI Taxonomy" id="2013648"/>
    <lineage>
        <taxon>Bacteria</taxon>
        <taxon>Bacillati</taxon>
        <taxon>Actinomycetota</taxon>
        <taxon>Candidatus Geothermincolia</taxon>
        <taxon>Candidatus Geothermincolales</taxon>
        <taxon>Candidatus Anoxymicrobiaceae</taxon>
        <taxon>Candidatus Anoxymicrobium</taxon>
    </lineage>
</organism>
<dbReference type="PANTHER" id="PTHR42924:SF3">
    <property type="entry name" value="POLYMERASE_HISTIDINOL PHOSPHATASE N-TERMINAL DOMAIN-CONTAINING PROTEIN"/>
    <property type="match status" value="1"/>
</dbReference>
<dbReference type="Pfam" id="PF02811">
    <property type="entry name" value="PHP"/>
    <property type="match status" value="1"/>
</dbReference>
<sequence length="206" mass="23170">MIVDLHVHTNISSRCSSLMPDELVERSCEVGLDAVCVTEHATTRGARVAFEHAKERGFLVFRGMEVLTELGDMLVFGWEEDVPYYLFPFEDLKREVEQRNGIIIPAHPCRGVADARHRSKTAISDNLLASVRAIETRNGAMTRKSNDQAESLREKHGLFGTGGSDAHHVSHIARCVTVFEEEPGNEVELIEALRRGKYRACYFEDI</sequence>
<feature type="domain" description="Polymerase/histidinol phosphatase N-terminal" evidence="1">
    <location>
        <begin position="3"/>
        <end position="70"/>
    </location>
</feature>
<dbReference type="InterPro" id="IPR052018">
    <property type="entry name" value="PHP_domain"/>
</dbReference>
<dbReference type="InterPro" id="IPR016195">
    <property type="entry name" value="Pol/histidinol_Pase-like"/>
</dbReference>
<dbReference type="AlphaFoldDB" id="A0A2N3G486"/>
<dbReference type="GO" id="GO:0004534">
    <property type="term" value="F:5'-3' RNA exonuclease activity"/>
    <property type="evidence" value="ECO:0007669"/>
    <property type="project" value="TreeGrafter"/>
</dbReference>
<protein>
    <recommendedName>
        <fullName evidence="1">Polymerase/histidinol phosphatase N-terminal domain-containing protein</fullName>
    </recommendedName>
</protein>
<dbReference type="EMBL" id="PHEX01000080">
    <property type="protein sequence ID" value="PKQ27547.1"/>
    <property type="molecule type" value="Genomic_DNA"/>
</dbReference>
<dbReference type="SMART" id="SM00481">
    <property type="entry name" value="POLIIIAc"/>
    <property type="match status" value="1"/>
</dbReference>
<dbReference type="Proteomes" id="UP000233654">
    <property type="component" value="Unassembled WGS sequence"/>
</dbReference>
<dbReference type="SUPFAM" id="SSF89550">
    <property type="entry name" value="PHP domain-like"/>
    <property type="match status" value="1"/>
</dbReference>